<keyword evidence="2" id="KW-0808">Transferase</keyword>
<dbReference type="SUPFAM" id="SSF53335">
    <property type="entry name" value="S-adenosyl-L-methionine-dependent methyltransferases"/>
    <property type="match status" value="1"/>
</dbReference>
<proteinExistence type="inferred from homology"/>
<evidence type="ECO:0000256" key="3">
    <source>
        <dbReference type="ARBA" id="ARBA00022691"/>
    </source>
</evidence>
<organism evidence="5 6">
    <name type="scientific">Rhizoctonia solani</name>
    <dbReference type="NCBI Taxonomy" id="456999"/>
    <lineage>
        <taxon>Eukaryota</taxon>
        <taxon>Fungi</taxon>
        <taxon>Dikarya</taxon>
        <taxon>Basidiomycota</taxon>
        <taxon>Agaricomycotina</taxon>
        <taxon>Agaricomycetes</taxon>
        <taxon>Cantharellales</taxon>
        <taxon>Ceratobasidiaceae</taxon>
        <taxon>Rhizoctonia</taxon>
    </lineage>
</organism>
<name>A0A8H3DWY8_9AGAM</name>
<protein>
    <recommendedName>
        <fullName evidence="7">Methyltransferase domain-containing protein</fullName>
    </recommendedName>
</protein>
<dbReference type="InterPro" id="IPR051654">
    <property type="entry name" value="Meroterpenoid_MTases"/>
</dbReference>
<comment type="pathway">
    <text evidence="1">Secondary metabolite biosynthesis.</text>
</comment>
<evidence type="ECO:0000256" key="2">
    <source>
        <dbReference type="ARBA" id="ARBA00022679"/>
    </source>
</evidence>
<comment type="caution">
    <text evidence="5">The sequence shown here is derived from an EMBL/GenBank/DDBJ whole genome shotgun (WGS) entry which is preliminary data.</text>
</comment>
<dbReference type="AlphaFoldDB" id="A0A8H3DWY8"/>
<evidence type="ECO:0000256" key="1">
    <source>
        <dbReference type="ARBA" id="ARBA00005179"/>
    </source>
</evidence>
<comment type="similarity">
    <text evidence="4">Belongs to the class I-like SAM-binding methyltransferase superfamily.</text>
</comment>
<accession>A0A8H3DWY8</accession>
<dbReference type="Proteomes" id="UP000663827">
    <property type="component" value="Unassembled WGS sequence"/>
</dbReference>
<evidence type="ECO:0000313" key="6">
    <source>
        <dbReference type="Proteomes" id="UP000663827"/>
    </source>
</evidence>
<dbReference type="PANTHER" id="PTHR35897">
    <property type="entry name" value="METHYLTRANSFERASE AUSD"/>
    <property type="match status" value="1"/>
</dbReference>
<reference evidence="5" key="1">
    <citation type="submission" date="2021-01" db="EMBL/GenBank/DDBJ databases">
        <authorList>
            <person name="Kaushik A."/>
        </authorList>
    </citation>
    <scope>NUCLEOTIDE SEQUENCE</scope>
    <source>
        <strain evidence="5">AG5</strain>
    </source>
</reference>
<dbReference type="PANTHER" id="PTHR35897:SF1">
    <property type="entry name" value="METHYLTRANSFERASE AUSD"/>
    <property type="match status" value="1"/>
</dbReference>
<keyword evidence="3" id="KW-0949">S-adenosyl-L-methionine</keyword>
<gene>
    <name evidence="5" type="ORF">RDB_LOCUS47536</name>
</gene>
<sequence>MSELVVDDTSLKSPQHTRLDESFLYSLEPDELQFFQANTGITDPSQIKQHILAIQAEAFEIFPYPCIQFFMFTKLKVTRYPIYAHVLEHGRTHPGAIFLEMACCFGNDARKAALDGYPVENIVATDLRRDFWDLGYKLFKDDPTSFPVPFLEGDIFSTQLLDLESPRLTERPNLSDLKSLTGLLGHVSTIHASAFFHLFSQGKQNLLYRHSLLTQTTLEDQRKLAERSVALLNVQPGSTIFGSHNGAPDAGIYTGLGGPDQDMFCHSPESWKALWIELFGERKIDVTATLEDSEIRRNLVGIAPPGKKKHALIWSIVVL</sequence>
<dbReference type="GO" id="GO:0016740">
    <property type="term" value="F:transferase activity"/>
    <property type="evidence" value="ECO:0007669"/>
    <property type="project" value="UniProtKB-KW"/>
</dbReference>
<evidence type="ECO:0000256" key="4">
    <source>
        <dbReference type="ARBA" id="ARBA00038314"/>
    </source>
</evidence>
<evidence type="ECO:0000313" key="5">
    <source>
        <dbReference type="EMBL" id="CAE7110261.1"/>
    </source>
</evidence>
<evidence type="ECO:0008006" key="7">
    <source>
        <dbReference type="Google" id="ProtNLM"/>
    </source>
</evidence>
<dbReference type="InterPro" id="IPR029063">
    <property type="entry name" value="SAM-dependent_MTases_sf"/>
</dbReference>
<dbReference type="EMBL" id="CAJNJQ010000937">
    <property type="protein sequence ID" value="CAE7110261.1"/>
    <property type="molecule type" value="Genomic_DNA"/>
</dbReference>